<evidence type="ECO:0000313" key="2">
    <source>
        <dbReference type="EMBL" id="MFC4531972.1"/>
    </source>
</evidence>
<feature type="region of interest" description="Disordered" evidence="1">
    <location>
        <begin position="1"/>
        <end position="42"/>
    </location>
</feature>
<dbReference type="PANTHER" id="PTHR48228">
    <property type="entry name" value="SUCCINYL-COA--D-CITRAMALATE COA-TRANSFERASE"/>
    <property type="match status" value="1"/>
</dbReference>
<accession>A0ABV9CH14</accession>
<dbReference type="RefSeq" id="WP_380840679.1">
    <property type="nucleotide sequence ID" value="NZ_JBHSFP010000008.1"/>
</dbReference>
<dbReference type="SUPFAM" id="SSF89796">
    <property type="entry name" value="CoA-transferase family III (CaiB/BaiF)"/>
    <property type="match status" value="1"/>
</dbReference>
<dbReference type="InterPro" id="IPR003673">
    <property type="entry name" value="CoA-Trfase_fam_III"/>
</dbReference>
<dbReference type="InterPro" id="IPR044855">
    <property type="entry name" value="CoA-Trfase_III_dom3_sf"/>
</dbReference>
<comment type="caution">
    <text evidence="2">The sequence shown here is derived from an EMBL/GenBank/DDBJ whole genome shotgun (WGS) entry which is preliminary data.</text>
</comment>
<organism evidence="2 3">
    <name type="scientific">Sphaerisporangium dianthi</name>
    <dbReference type="NCBI Taxonomy" id="1436120"/>
    <lineage>
        <taxon>Bacteria</taxon>
        <taxon>Bacillati</taxon>
        <taxon>Actinomycetota</taxon>
        <taxon>Actinomycetes</taxon>
        <taxon>Streptosporangiales</taxon>
        <taxon>Streptosporangiaceae</taxon>
        <taxon>Sphaerisporangium</taxon>
    </lineage>
</organism>
<feature type="compositionally biased region" description="Basic and acidic residues" evidence="1">
    <location>
        <begin position="9"/>
        <end position="18"/>
    </location>
</feature>
<dbReference type="PANTHER" id="PTHR48228:SF5">
    <property type="entry name" value="ALPHA-METHYLACYL-COA RACEMASE"/>
    <property type="match status" value="1"/>
</dbReference>
<dbReference type="Proteomes" id="UP001596004">
    <property type="component" value="Unassembled WGS sequence"/>
</dbReference>
<evidence type="ECO:0000313" key="3">
    <source>
        <dbReference type="Proteomes" id="UP001596004"/>
    </source>
</evidence>
<gene>
    <name evidence="2" type="ORF">ACFO60_14455</name>
</gene>
<sequence length="411" mass="42997">MSRNGGQDPADHTPRGDGDLAAPPTTSTNGAPSASTDDAPAGPLAGVRVLELAGLAPGPFAGMMLADHGAEVLRVDRVGAVTANGDRPRPDVMDRGKRTIGLDLKSPDGVAAFKRLAATADVVIDVFRPGVAERLGIGPADLHAVNERLVYGRMTGWGQDGPLAATAGHDIDYIAVAGALSLLGREGGKPTPPINILGDFAGGGLMLAYGVVLALFERERTGRGKVIDAAMVDGAATLFAMFYHFAQSGFWGPRGTNLLDTGAPMYDTYETADGRHVAVGSLEPAFWEEMVTRMGLTGLPGRDDRANWPEIRERLTAAFKSRTRAEWEAVFEGSDACVSPVLDMGEAARHPHNVARGAFVEVGGITQPVPAPRLLGSGRGGLAQATRLHDLSAWGLPDEYAKALREAGVLA</sequence>
<dbReference type="Pfam" id="PF02515">
    <property type="entry name" value="CoA_transf_3"/>
    <property type="match status" value="1"/>
</dbReference>
<name>A0ABV9CH14_9ACTN</name>
<feature type="compositionally biased region" description="Polar residues" evidence="1">
    <location>
        <begin position="24"/>
        <end position="36"/>
    </location>
</feature>
<keyword evidence="3" id="KW-1185">Reference proteome</keyword>
<reference evidence="3" key="1">
    <citation type="journal article" date="2019" name="Int. J. Syst. Evol. Microbiol.">
        <title>The Global Catalogue of Microorganisms (GCM) 10K type strain sequencing project: providing services to taxonomists for standard genome sequencing and annotation.</title>
        <authorList>
            <consortium name="The Broad Institute Genomics Platform"/>
            <consortium name="The Broad Institute Genome Sequencing Center for Infectious Disease"/>
            <person name="Wu L."/>
            <person name="Ma J."/>
        </authorList>
    </citation>
    <scope>NUCLEOTIDE SEQUENCE [LARGE SCALE GENOMIC DNA]</scope>
    <source>
        <strain evidence="3">CGMCC 4.7132</strain>
    </source>
</reference>
<dbReference type="InterPro" id="IPR050509">
    <property type="entry name" value="CoA-transferase_III"/>
</dbReference>
<keyword evidence="2" id="KW-0808">Transferase</keyword>
<dbReference type="EMBL" id="JBHSFP010000008">
    <property type="protein sequence ID" value="MFC4531972.1"/>
    <property type="molecule type" value="Genomic_DNA"/>
</dbReference>
<protein>
    <submittedName>
        <fullName evidence="2">CaiB/BaiF CoA transferase family protein</fullName>
    </submittedName>
</protein>
<dbReference type="Gene3D" id="3.40.50.10540">
    <property type="entry name" value="Crotonobetainyl-coa:carnitine coa-transferase, domain 1"/>
    <property type="match status" value="1"/>
</dbReference>
<proteinExistence type="predicted"/>
<dbReference type="InterPro" id="IPR023606">
    <property type="entry name" value="CoA-Trfase_III_dom_1_sf"/>
</dbReference>
<evidence type="ECO:0000256" key="1">
    <source>
        <dbReference type="SAM" id="MobiDB-lite"/>
    </source>
</evidence>
<dbReference type="Gene3D" id="3.30.1540.10">
    <property type="entry name" value="formyl-coa transferase, domain 3"/>
    <property type="match status" value="1"/>
</dbReference>
<dbReference type="GO" id="GO:0016740">
    <property type="term" value="F:transferase activity"/>
    <property type="evidence" value="ECO:0007669"/>
    <property type="project" value="UniProtKB-KW"/>
</dbReference>